<evidence type="ECO:0000256" key="14">
    <source>
        <dbReference type="ARBA" id="ARBA00022842"/>
    </source>
</evidence>
<feature type="domain" description="Endonuclease/exonuclease/phosphatase" evidence="25">
    <location>
        <begin position="250"/>
        <end position="359"/>
    </location>
</feature>
<dbReference type="Proteomes" id="UP001498771">
    <property type="component" value="Unassembled WGS sequence"/>
</dbReference>
<reference evidence="26 27" key="1">
    <citation type="submission" date="2024-03" db="EMBL/GenBank/DDBJ databases">
        <title>Genome-scale model development and genomic sequencing of the oleaginous clade Lipomyces.</title>
        <authorList>
            <consortium name="Lawrence Berkeley National Laboratory"/>
            <person name="Czajka J.J."/>
            <person name="Han Y."/>
            <person name="Kim J."/>
            <person name="Mondo S.J."/>
            <person name="Hofstad B.A."/>
            <person name="Robles A."/>
            <person name="Haridas S."/>
            <person name="Riley R."/>
            <person name="LaButti K."/>
            <person name="Pangilinan J."/>
            <person name="Andreopoulos W."/>
            <person name="Lipzen A."/>
            <person name="Yan J."/>
            <person name="Wang M."/>
            <person name="Ng V."/>
            <person name="Grigoriev I.V."/>
            <person name="Spatafora J.W."/>
            <person name="Magnuson J.K."/>
            <person name="Baker S.E."/>
            <person name="Pomraning K.R."/>
        </authorList>
    </citation>
    <scope>NUCLEOTIDE SEQUENCE [LARGE SCALE GENOMIC DNA]</scope>
    <source>
        <strain evidence="26 27">Phaff 52-87</strain>
    </source>
</reference>
<keyword evidence="11" id="KW-0677">Repeat</keyword>
<dbReference type="Gene3D" id="3.80.10.10">
    <property type="entry name" value="Ribonuclease Inhibitor"/>
    <property type="match status" value="1"/>
</dbReference>
<dbReference type="RefSeq" id="XP_064769272.1">
    <property type="nucleotide sequence ID" value="XM_064914053.1"/>
</dbReference>
<dbReference type="InterPro" id="IPR032675">
    <property type="entry name" value="LRR_dom_sf"/>
</dbReference>
<evidence type="ECO:0000256" key="13">
    <source>
        <dbReference type="ARBA" id="ARBA00022839"/>
    </source>
</evidence>
<comment type="caution">
    <text evidence="26">The sequence shown here is derived from an EMBL/GenBank/DDBJ whole genome shotgun (WGS) entry which is preliminary data.</text>
</comment>
<evidence type="ECO:0000256" key="4">
    <source>
        <dbReference type="ARBA" id="ARBA00004496"/>
    </source>
</evidence>
<evidence type="ECO:0000256" key="1">
    <source>
        <dbReference type="ARBA" id="ARBA00001663"/>
    </source>
</evidence>
<feature type="region of interest" description="Disordered" evidence="24">
    <location>
        <begin position="13"/>
        <end position="36"/>
    </location>
</feature>
<keyword evidence="23" id="KW-0175">Coiled coil</keyword>
<comment type="catalytic activity">
    <reaction evidence="1">
        <text>Exonucleolytic cleavage of poly(A) to 5'-AMP.</text>
        <dbReference type="EC" id="3.1.13.4"/>
    </reaction>
</comment>
<protein>
    <recommendedName>
        <fullName evidence="19">CCR4-Not complex 3'-5'-exoribonuclease subunit Ccr4</fullName>
        <ecNumber evidence="6">3.1.13.4</ecNumber>
    </recommendedName>
    <alternativeName>
        <fullName evidence="20">Carbon catabolite repressor protein 4</fullName>
    </alternativeName>
    <alternativeName>
        <fullName evidence="21">Cytoplasmic deadenylase</fullName>
    </alternativeName>
    <alternativeName>
        <fullName evidence="22">Glucose-repressible alcohol dehydrogenase transcriptional effector</fullName>
    </alternativeName>
</protein>
<evidence type="ECO:0000256" key="16">
    <source>
        <dbReference type="ARBA" id="ARBA00023015"/>
    </source>
</evidence>
<dbReference type="InterPro" id="IPR003591">
    <property type="entry name" value="Leu-rich_rpt_typical-subtyp"/>
</dbReference>
<evidence type="ECO:0000256" key="10">
    <source>
        <dbReference type="ARBA" id="ARBA00022723"/>
    </source>
</evidence>
<comment type="cofactor">
    <cofactor evidence="2">
        <name>Mg(2+)</name>
        <dbReference type="ChEBI" id="CHEBI:18420"/>
    </cofactor>
</comment>
<accession>A0ABR1F8S1</accession>
<name>A0ABR1F8S1_9ASCO</name>
<dbReference type="Pfam" id="PF00560">
    <property type="entry name" value="LRR_1"/>
    <property type="match status" value="1"/>
</dbReference>
<evidence type="ECO:0000256" key="8">
    <source>
        <dbReference type="ARBA" id="ARBA00022614"/>
    </source>
</evidence>
<evidence type="ECO:0000256" key="19">
    <source>
        <dbReference type="ARBA" id="ARBA00023475"/>
    </source>
</evidence>
<keyword evidence="18" id="KW-0539">Nucleus</keyword>
<dbReference type="PANTHER" id="PTHR12121">
    <property type="entry name" value="CARBON CATABOLITE REPRESSOR PROTEIN 4"/>
    <property type="match status" value="1"/>
</dbReference>
<proteinExistence type="inferred from homology"/>
<evidence type="ECO:0000256" key="7">
    <source>
        <dbReference type="ARBA" id="ARBA00022490"/>
    </source>
</evidence>
<evidence type="ECO:0000256" key="20">
    <source>
        <dbReference type="ARBA" id="ARBA00030493"/>
    </source>
</evidence>
<dbReference type="PROSITE" id="PS51450">
    <property type="entry name" value="LRR"/>
    <property type="match status" value="1"/>
</dbReference>
<evidence type="ECO:0000256" key="24">
    <source>
        <dbReference type="SAM" id="MobiDB-lite"/>
    </source>
</evidence>
<evidence type="ECO:0000256" key="3">
    <source>
        <dbReference type="ARBA" id="ARBA00004123"/>
    </source>
</evidence>
<dbReference type="InterPro" id="IPR036691">
    <property type="entry name" value="Endo/exonu/phosph_ase_sf"/>
</dbReference>
<feature type="domain" description="Endonuclease/exonuclease/phosphatase" evidence="25">
    <location>
        <begin position="450"/>
        <end position="568"/>
    </location>
</feature>
<gene>
    <name evidence="26" type="ORF">BZA70DRAFT_288619</name>
</gene>
<dbReference type="Gene3D" id="3.60.10.10">
    <property type="entry name" value="Endonuclease/exonuclease/phosphatase"/>
    <property type="match status" value="1"/>
</dbReference>
<evidence type="ECO:0000256" key="23">
    <source>
        <dbReference type="SAM" id="Coils"/>
    </source>
</evidence>
<evidence type="ECO:0000256" key="2">
    <source>
        <dbReference type="ARBA" id="ARBA00001946"/>
    </source>
</evidence>
<evidence type="ECO:0000256" key="15">
    <source>
        <dbReference type="ARBA" id="ARBA00022884"/>
    </source>
</evidence>
<dbReference type="PANTHER" id="PTHR12121:SF100">
    <property type="entry name" value="POLY(A)-SPECIFIC RIBONUCLEASE"/>
    <property type="match status" value="1"/>
</dbReference>
<keyword evidence="9" id="KW-0540">Nuclease</keyword>
<comment type="similarity">
    <text evidence="5">Belongs to the CCR4/nocturin family.</text>
</comment>
<keyword evidence="13" id="KW-0269">Exonuclease</keyword>
<dbReference type="InterPro" id="IPR050410">
    <property type="entry name" value="CCR4/nocturin_mRNA_transcr"/>
</dbReference>
<dbReference type="InterPro" id="IPR001611">
    <property type="entry name" value="Leu-rich_rpt"/>
</dbReference>
<evidence type="ECO:0000256" key="11">
    <source>
        <dbReference type="ARBA" id="ARBA00022737"/>
    </source>
</evidence>
<keyword evidence="14" id="KW-0460">Magnesium</keyword>
<evidence type="ECO:0000313" key="27">
    <source>
        <dbReference type="Proteomes" id="UP001498771"/>
    </source>
</evidence>
<evidence type="ECO:0000256" key="6">
    <source>
        <dbReference type="ARBA" id="ARBA00012161"/>
    </source>
</evidence>
<keyword evidence="10" id="KW-0479">Metal-binding</keyword>
<evidence type="ECO:0000256" key="18">
    <source>
        <dbReference type="ARBA" id="ARBA00023242"/>
    </source>
</evidence>
<keyword evidence="8" id="KW-0433">Leucine-rich repeat</keyword>
<dbReference type="EC" id="3.1.13.4" evidence="6"/>
<evidence type="ECO:0000256" key="22">
    <source>
        <dbReference type="ARBA" id="ARBA00033317"/>
    </source>
</evidence>
<dbReference type="CDD" id="cd09097">
    <property type="entry name" value="Deadenylase_CCR4"/>
    <property type="match status" value="1"/>
</dbReference>
<evidence type="ECO:0000259" key="25">
    <source>
        <dbReference type="Pfam" id="PF03372"/>
    </source>
</evidence>
<dbReference type="EMBL" id="JBBJBU010000003">
    <property type="protein sequence ID" value="KAK7206239.1"/>
    <property type="molecule type" value="Genomic_DNA"/>
</dbReference>
<sequence>MVLTNHWQSQLQLAQTSRASSSPHHHARAAATISRGGTATASGMTDLLFSGNGSTPLLSGVSFKSYGLQHARVESADIDGRALASDEINDHRQDWSALDMGGQGLRNINVNLFNYQFLDKLYINHNRLMSLPGAIRNLCQLSVLDLSGNMLTSLPPEIGLLRSLRMLLIIDNNISNLPPEMGMLYKLEVLGIEGNPLPESIKSLMSREGTRGVIVELRDNGPPPPTPADRDWIELDEEAQNHKDELFTVVSYNILCDRYTGIYGYCPKWALTWEYRKARLQEELQRYNADIFCLQEVDGETYEEFLTPLLKDYGGYYWPKTRVKTMGDKERKKVDGCAIFYKKSVFKLLEKQSIEYNQAALKLLWENETISKFPDIYNRISTRDNVAIVVFLEHIKTGNRLIVGNTHLHWDPLQMDVKLVQVGLLMSEIRDMGEKFAKTKPSELHKEAYSSASQIPMIVCGDFNSTVDSGVYELITHGEVKGDHNDMQGFKYGKFTAGGIQHPFTLKSAYSNIGELSFTNCTPTFTESIDYVWYSANNLSVTGLLGEPDKEYMSKVIGFPNAHFTSDHISLMAEMQFKKS</sequence>
<dbReference type="GeneID" id="90039565"/>
<organism evidence="26 27">
    <name type="scientific">Myxozyma melibiosi</name>
    <dbReference type="NCBI Taxonomy" id="54550"/>
    <lineage>
        <taxon>Eukaryota</taxon>
        <taxon>Fungi</taxon>
        <taxon>Dikarya</taxon>
        <taxon>Ascomycota</taxon>
        <taxon>Saccharomycotina</taxon>
        <taxon>Lipomycetes</taxon>
        <taxon>Lipomycetales</taxon>
        <taxon>Lipomycetaceae</taxon>
        <taxon>Myxozyma</taxon>
    </lineage>
</organism>
<keyword evidence="12" id="KW-0378">Hydrolase</keyword>
<evidence type="ECO:0000256" key="12">
    <source>
        <dbReference type="ARBA" id="ARBA00022801"/>
    </source>
</evidence>
<keyword evidence="16" id="KW-0805">Transcription regulation</keyword>
<dbReference type="SUPFAM" id="SSF56219">
    <property type="entry name" value="DNase I-like"/>
    <property type="match status" value="1"/>
</dbReference>
<dbReference type="Pfam" id="PF03372">
    <property type="entry name" value="Exo_endo_phos"/>
    <property type="match status" value="2"/>
</dbReference>
<keyword evidence="17" id="KW-0804">Transcription</keyword>
<dbReference type="InterPro" id="IPR005135">
    <property type="entry name" value="Endo/exonuclease/phosphatase"/>
</dbReference>
<feature type="coiled-coil region" evidence="23">
    <location>
        <begin position="270"/>
        <end position="297"/>
    </location>
</feature>
<keyword evidence="27" id="KW-1185">Reference proteome</keyword>
<evidence type="ECO:0000256" key="17">
    <source>
        <dbReference type="ARBA" id="ARBA00023163"/>
    </source>
</evidence>
<comment type="subcellular location">
    <subcellularLocation>
        <location evidence="4">Cytoplasm</location>
    </subcellularLocation>
    <subcellularLocation>
        <location evidence="3">Nucleus</location>
    </subcellularLocation>
</comment>
<keyword evidence="15" id="KW-0694">RNA-binding</keyword>
<evidence type="ECO:0000256" key="9">
    <source>
        <dbReference type="ARBA" id="ARBA00022722"/>
    </source>
</evidence>
<evidence type="ECO:0000256" key="5">
    <source>
        <dbReference type="ARBA" id="ARBA00010774"/>
    </source>
</evidence>
<dbReference type="SUPFAM" id="SSF52075">
    <property type="entry name" value="Outer arm dynein light chain 1"/>
    <property type="match status" value="1"/>
</dbReference>
<evidence type="ECO:0000313" key="26">
    <source>
        <dbReference type="EMBL" id="KAK7206239.1"/>
    </source>
</evidence>
<evidence type="ECO:0000256" key="21">
    <source>
        <dbReference type="ARBA" id="ARBA00031469"/>
    </source>
</evidence>
<keyword evidence="7" id="KW-0963">Cytoplasm</keyword>
<dbReference type="SMART" id="SM00369">
    <property type="entry name" value="LRR_TYP"/>
    <property type="match status" value="3"/>
</dbReference>